<evidence type="ECO:0000313" key="1">
    <source>
        <dbReference type="EMBL" id="KWX70600.1"/>
    </source>
</evidence>
<organism evidence="2 4">
    <name type="scientific">Paenibacillus jilunlii</name>
    <dbReference type="NCBI Taxonomy" id="682956"/>
    <lineage>
        <taxon>Bacteria</taxon>
        <taxon>Bacillati</taxon>
        <taxon>Bacillota</taxon>
        <taxon>Bacilli</taxon>
        <taxon>Bacillales</taxon>
        <taxon>Paenibacillaceae</taxon>
        <taxon>Paenibacillus</taxon>
    </lineage>
</organism>
<protein>
    <submittedName>
        <fullName evidence="2">Polyhydroxyalkanoate synthesis regulator phasin</fullName>
    </submittedName>
</protein>
<name>A0A1G9PNA8_9BACL</name>
<dbReference type="Proteomes" id="UP000070252">
    <property type="component" value="Unassembled WGS sequence"/>
</dbReference>
<reference evidence="1 3" key="1">
    <citation type="submission" date="2015-08" db="EMBL/GenBank/DDBJ databases">
        <title>Genome of Paenibacillus jilunlii.</title>
        <authorList>
            <person name="Sant'Anna F.H."/>
            <person name="Ambrosini A."/>
            <person name="Souza R."/>
            <person name="Bach E."/>
            <person name="Fernandes G."/>
            <person name="Balsanelli E."/>
            <person name="Baura V.A."/>
            <person name="Pedrosa F.O."/>
            <person name="Souza E.M."/>
            <person name="Passaglia L."/>
        </authorList>
    </citation>
    <scope>NUCLEOTIDE SEQUENCE [LARGE SCALE GENOMIC DNA]</scope>
    <source>
        <strain evidence="1 3">DSM 23019</strain>
    </source>
</reference>
<evidence type="ECO:0000313" key="3">
    <source>
        <dbReference type="Proteomes" id="UP000070252"/>
    </source>
</evidence>
<dbReference type="EMBL" id="LIPY01000123">
    <property type="protein sequence ID" value="KWX70600.1"/>
    <property type="molecule type" value="Genomic_DNA"/>
</dbReference>
<sequence length="99" mass="11017">MKTALEKAIMLGIGLAAAGKEQIELTVSELVKKGEVGRLEARALAEKLIHRKEEEQRMEGRITERVQAILSEENLAALEELKQLKLRVLALEQSKGLNN</sequence>
<evidence type="ECO:0000313" key="2">
    <source>
        <dbReference type="EMBL" id="SDM00286.1"/>
    </source>
</evidence>
<gene>
    <name evidence="1" type="ORF">AML91_26425</name>
    <name evidence="2" type="ORF">SAMN05216191_107272</name>
</gene>
<evidence type="ECO:0000313" key="4">
    <source>
        <dbReference type="Proteomes" id="UP000182783"/>
    </source>
</evidence>
<reference evidence="2 4" key="2">
    <citation type="submission" date="2016-10" db="EMBL/GenBank/DDBJ databases">
        <authorList>
            <person name="de Groot N.N."/>
        </authorList>
    </citation>
    <scope>NUCLEOTIDE SEQUENCE [LARGE SCALE GENOMIC DNA]</scope>
    <source>
        <strain evidence="2 4">CGMCC 1.10239</strain>
    </source>
</reference>
<dbReference type="RefSeq" id="WP_062527341.1">
    <property type="nucleotide sequence ID" value="NZ_CP048429.1"/>
</dbReference>
<keyword evidence="3" id="KW-1185">Reference proteome</keyword>
<dbReference type="Proteomes" id="UP000182783">
    <property type="component" value="Unassembled WGS sequence"/>
</dbReference>
<dbReference type="EMBL" id="FNGM01000007">
    <property type="protein sequence ID" value="SDM00286.1"/>
    <property type="molecule type" value="Genomic_DNA"/>
</dbReference>
<accession>A0A1G9PNA8</accession>
<dbReference type="OrthoDB" id="191894at2"/>
<dbReference type="AlphaFoldDB" id="A0A1G9PNA8"/>
<proteinExistence type="predicted"/>